<reference evidence="1" key="1">
    <citation type="submission" date="2022-11" db="EMBL/GenBank/DDBJ databases">
        <authorList>
            <person name="Petersen C."/>
        </authorList>
    </citation>
    <scope>NUCLEOTIDE SEQUENCE</scope>
    <source>
        <strain evidence="1">IBT 22155</strain>
    </source>
</reference>
<dbReference type="EMBL" id="JAPQKL010000002">
    <property type="protein sequence ID" value="KAJ5144052.1"/>
    <property type="molecule type" value="Genomic_DNA"/>
</dbReference>
<name>A0A9W9HCF8_9EURO</name>
<proteinExistence type="predicted"/>
<evidence type="ECO:0000313" key="2">
    <source>
        <dbReference type="Proteomes" id="UP001149079"/>
    </source>
</evidence>
<dbReference type="RefSeq" id="XP_056525696.1">
    <property type="nucleotide sequence ID" value="XM_056663583.1"/>
</dbReference>
<dbReference type="Proteomes" id="UP001149079">
    <property type="component" value="Unassembled WGS sequence"/>
</dbReference>
<gene>
    <name evidence="1" type="ORF">N7515_002839</name>
</gene>
<comment type="caution">
    <text evidence="1">The sequence shown here is derived from an EMBL/GenBank/DDBJ whole genome shotgun (WGS) entry which is preliminary data.</text>
</comment>
<dbReference type="AlphaFoldDB" id="A0A9W9HCF8"/>
<keyword evidence="2" id="KW-1185">Reference proteome</keyword>
<protein>
    <submittedName>
        <fullName evidence="1">Uncharacterized protein</fullName>
    </submittedName>
</protein>
<evidence type="ECO:0000313" key="1">
    <source>
        <dbReference type="EMBL" id="KAJ5144052.1"/>
    </source>
</evidence>
<organism evidence="1 2">
    <name type="scientific">Penicillium bovifimosum</name>
    <dbReference type="NCBI Taxonomy" id="126998"/>
    <lineage>
        <taxon>Eukaryota</taxon>
        <taxon>Fungi</taxon>
        <taxon>Dikarya</taxon>
        <taxon>Ascomycota</taxon>
        <taxon>Pezizomycotina</taxon>
        <taxon>Eurotiomycetes</taxon>
        <taxon>Eurotiomycetidae</taxon>
        <taxon>Eurotiales</taxon>
        <taxon>Aspergillaceae</taxon>
        <taxon>Penicillium</taxon>
    </lineage>
</organism>
<dbReference type="GeneID" id="81402753"/>
<reference evidence="1" key="2">
    <citation type="journal article" date="2023" name="IMA Fungus">
        <title>Comparative genomic study of the Penicillium genus elucidates a diverse pangenome and 15 lateral gene transfer events.</title>
        <authorList>
            <person name="Petersen C."/>
            <person name="Sorensen T."/>
            <person name="Nielsen M.R."/>
            <person name="Sondergaard T.E."/>
            <person name="Sorensen J.L."/>
            <person name="Fitzpatrick D.A."/>
            <person name="Frisvad J.C."/>
            <person name="Nielsen K.L."/>
        </authorList>
    </citation>
    <scope>NUCLEOTIDE SEQUENCE</scope>
    <source>
        <strain evidence="1">IBT 22155</strain>
    </source>
</reference>
<sequence length="406" mass="46000">MESHQAQFSHDGLLITLQRQKDDIPKPFIFKWTPKGDFFNPSELSLFRVVEKTGSDDIRVKEEIQFSDQDNHKEPKPITVRQWADDHVFELGPDKSISFKVNFPDSWRQALVPGERYELFWRGATGIALWDWGNLDEYMGRTLEVKEAAKRIYLRCSSDSGNDQMSDGPGVLMRFTAIGENVNLQRDSGASMFTSPDMDLAITRKSVSSAPMLSLSLEIVDGPGKLRRDNNGALTMEFRCKVLYHGVGSANPATASPITFHCNIFRDELSYRLDYHRRDEDEKWKPCGYRSICLGFADWPDAEVNISQNTDFVSLRPGEIWTTPIGLDDEVWEFPNDLQPGDVFRFVFKGATVEWWDWGSKDQAHTQTVVTVESIAFGSVVNPADNGGRPLIVIPPSNQVEFDFAG</sequence>
<dbReference type="OrthoDB" id="4323953at2759"/>
<accession>A0A9W9HCF8</accession>